<protein>
    <submittedName>
        <fullName evidence="3">Dense granule protein GRA1</fullName>
    </submittedName>
</protein>
<sequence>MVRVSAIVGAAASVFVCLSAGAYAAEGGDNQSSAVSDRASLFGLLSGGTGQGLGIGESVDLEMMGNTYRVERPTGNPDLLKIAIKASDGSYSEVGNVNVEEVIDTMKSMQRDEDIFLRALNKGETVEEAIEDVAQAEGLNSEQTLQLEDAVSAVASVVQDEMKVIDDVQQLEKDKQQLKDDIGFLTGERE</sequence>
<keyword evidence="1" id="KW-0175">Coiled coil</keyword>
<feature type="coiled-coil region" evidence="1">
    <location>
        <begin position="161"/>
        <end position="188"/>
    </location>
</feature>
<dbReference type="OrthoDB" id="10370681at2759"/>
<keyword evidence="2" id="KW-0732">Signal</keyword>
<evidence type="ECO:0000313" key="4">
    <source>
        <dbReference type="Proteomes" id="UP000028837"/>
    </source>
</evidence>
<accession>A0A086KH61</accession>
<gene>
    <name evidence="3" type="ORF">TGDOM2_270250</name>
</gene>
<evidence type="ECO:0000256" key="1">
    <source>
        <dbReference type="SAM" id="Coils"/>
    </source>
</evidence>
<dbReference type="Proteomes" id="UP000028837">
    <property type="component" value="Unassembled WGS sequence"/>
</dbReference>
<dbReference type="EMBL" id="AHZU02000489">
    <property type="protein sequence ID" value="KFG43729.1"/>
    <property type="molecule type" value="Genomic_DNA"/>
</dbReference>
<name>A0A086KH61_TOXGO</name>
<dbReference type="AlphaFoldDB" id="A0A086KH61"/>
<evidence type="ECO:0000256" key="2">
    <source>
        <dbReference type="SAM" id="SignalP"/>
    </source>
</evidence>
<organism evidence="3 4">
    <name type="scientific">Toxoplasma gondii GAB2-2007-GAL-DOM2</name>
    <dbReference type="NCBI Taxonomy" id="1130820"/>
    <lineage>
        <taxon>Eukaryota</taxon>
        <taxon>Sar</taxon>
        <taxon>Alveolata</taxon>
        <taxon>Apicomplexa</taxon>
        <taxon>Conoidasida</taxon>
        <taxon>Coccidia</taxon>
        <taxon>Eucoccidiorida</taxon>
        <taxon>Eimeriorina</taxon>
        <taxon>Sarcocystidae</taxon>
        <taxon>Toxoplasma</taxon>
    </lineage>
</organism>
<evidence type="ECO:0000313" key="3">
    <source>
        <dbReference type="EMBL" id="KFG43729.1"/>
    </source>
</evidence>
<feature type="signal peptide" evidence="2">
    <location>
        <begin position="1"/>
        <end position="24"/>
    </location>
</feature>
<proteinExistence type="predicted"/>
<reference evidence="3 4" key="1">
    <citation type="submission" date="2014-02" db="EMBL/GenBank/DDBJ databases">
        <authorList>
            <person name="Sibley D."/>
            <person name="Venepally P."/>
            <person name="Karamycheva S."/>
            <person name="Hadjithomas M."/>
            <person name="Khan A."/>
            <person name="Brunk B."/>
            <person name="Roos D."/>
            <person name="Caler E."/>
            <person name="Lorenzi H."/>
        </authorList>
    </citation>
    <scope>NUCLEOTIDE SEQUENCE [LARGE SCALE GENOMIC DNA]</scope>
    <source>
        <strain evidence="3 4">GAB2-2007-GAL-DOM2</strain>
    </source>
</reference>
<feature type="chain" id="PRO_5001809225" evidence="2">
    <location>
        <begin position="25"/>
        <end position="190"/>
    </location>
</feature>
<comment type="caution">
    <text evidence="3">The sequence shown here is derived from an EMBL/GenBank/DDBJ whole genome shotgun (WGS) entry which is preliminary data.</text>
</comment>
<dbReference type="SMR" id="A0A086KH61"/>
<dbReference type="VEuPathDB" id="ToxoDB:TGDOM2_270250"/>